<reference evidence="1 2" key="1">
    <citation type="submission" date="2019-07" db="EMBL/GenBank/DDBJ databases">
        <title>De Novo Assembly of kiwifruit Actinidia rufa.</title>
        <authorList>
            <person name="Sugita-Konishi S."/>
            <person name="Sato K."/>
            <person name="Mori E."/>
            <person name="Abe Y."/>
            <person name="Kisaki G."/>
            <person name="Hamano K."/>
            <person name="Suezawa K."/>
            <person name="Otani M."/>
            <person name="Fukuda T."/>
            <person name="Manabe T."/>
            <person name="Gomi K."/>
            <person name="Tabuchi M."/>
            <person name="Akimitsu K."/>
            <person name="Kataoka I."/>
        </authorList>
    </citation>
    <scope>NUCLEOTIDE SEQUENCE [LARGE SCALE GENOMIC DNA]</scope>
    <source>
        <strain evidence="2">cv. Fuchu</strain>
    </source>
</reference>
<evidence type="ECO:0000313" key="1">
    <source>
        <dbReference type="EMBL" id="GFY88613.1"/>
    </source>
</evidence>
<sequence length="52" mass="5651">MIAVQILCCCCCALLNAAFQILLVAVDAVYVAEFGGLITLRLIAQIPIWYCC</sequence>
<keyword evidence="2" id="KW-1185">Reference proteome</keyword>
<name>A0A7J0EQB1_9ERIC</name>
<proteinExistence type="predicted"/>
<evidence type="ECO:0000313" key="2">
    <source>
        <dbReference type="Proteomes" id="UP000585474"/>
    </source>
</evidence>
<dbReference type="AlphaFoldDB" id="A0A7J0EQB1"/>
<comment type="caution">
    <text evidence="1">The sequence shown here is derived from an EMBL/GenBank/DDBJ whole genome shotgun (WGS) entry which is preliminary data.</text>
</comment>
<protein>
    <submittedName>
        <fullName evidence="1">Uncharacterized protein</fullName>
    </submittedName>
</protein>
<organism evidence="1 2">
    <name type="scientific">Actinidia rufa</name>
    <dbReference type="NCBI Taxonomy" id="165716"/>
    <lineage>
        <taxon>Eukaryota</taxon>
        <taxon>Viridiplantae</taxon>
        <taxon>Streptophyta</taxon>
        <taxon>Embryophyta</taxon>
        <taxon>Tracheophyta</taxon>
        <taxon>Spermatophyta</taxon>
        <taxon>Magnoliopsida</taxon>
        <taxon>eudicotyledons</taxon>
        <taxon>Gunneridae</taxon>
        <taxon>Pentapetalae</taxon>
        <taxon>asterids</taxon>
        <taxon>Ericales</taxon>
        <taxon>Actinidiaceae</taxon>
        <taxon>Actinidia</taxon>
    </lineage>
</organism>
<accession>A0A7J0EQB1</accession>
<dbReference type="Proteomes" id="UP000585474">
    <property type="component" value="Unassembled WGS sequence"/>
</dbReference>
<dbReference type="EMBL" id="BJWL01000006">
    <property type="protein sequence ID" value="GFY88613.1"/>
    <property type="molecule type" value="Genomic_DNA"/>
</dbReference>
<gene>
    <name evidence="1" type="ORF">Acr_06g0005530</name>
</gene>